<name>A0A558EB75_9RHOO</name>
<organism evidence="7 8">
    <name type="scientific">Denitromonas halophila</name>
    <dbReference type="NCBI Taxonomy" id="1629404"/>
    <lineage>
        <taxon>Bacteria</taxon>
        <taxon>Pseudomonadati</taxon>
        <taxon>Pseudomonadota</taxon>
        <taxon>Betaproteobacteria</taxon>
        <taxon>Rhodocyclales</taxon>
        <taxon>Zoogloeaceae</taxon>
        <taxon>Denitromonas</taxon>
    </lineage>
</organism>
<dbReference type="EMBL" id="VMNI01000013">
    <property type="protein sequence ID" value="TVO75414.1"/>
    <property type="molecule type" value="Genomic_DNA"/>
</dbReference>
<dbReference type="AlphaFoldDB" id="A0A558EB75"/>
<evidence type="ECO:0000256" key="6">
    <source>
        <dbReference type="SAM" id="Phobius"/>
    </source>
</evidence>
<proteinExistence type="predicted"/>
<feature type="transmembrane region" description="Helical" evidence="6">
    <location>
        <begin position="74"/>
        <end position="91"/>
    </location>
</feature>
<evidence type="ECO:0000256" key="1">
    <source>
        <dbReference type="ARBA" id="ARBA00004651"/>
    </source>
</evidence>
<feature type="transmembrane region" description="Helical" evidence="6">
    <location>
        <begin position="38"/>
        <end position="62"/>
    </location>
</feature>
<keyword evidence="3 6" id="KW-0812">Transmembrane</keyword>
<dbReference type="InterPro" id="IPR005171">
    <property type="entry name" value="Cyt_c_oxidase_su4_prok"/>
</dbReference>
<gene>
    <name evidence="7" type="ORF">FHP89_13760</name>
</gene>
<evidence type="ECO:0000256" key="4">
    <source>
        <dbReference type="ARBA" id="ARBA00022989"/>
    </source>
</evidence>
<keyword evidence="2" id="KW-1003">Cell membrane</keyword>
<evidence type="ECO:0000256" key="3">
    <source>
        <dbReference type="ARBA" id="ARBA00022692"/>
    </source>
</evidence>
<protein>
    <recommendedName>
        <fullName evidence="9">Cytochrome C oxidase subunit IV family protein</fullName>
    </recommendedName>
</protein>
<keyword evidence="4 6" id="KW-1133">Transmembrane helix</keyword>
<evidence type="ECO:0000256" key="5">
    <source>
        <dbReference type="ARBA" id="ARBA00023136"/>
    </source>
</evidence>
<accession>A0A558EB75</accession>
<evidence type="ECO:0000313" key="7">
    <source>
        <dbReference type="EMBL" id="TVO75414.1"/>
    </source>
</evidence>
<keyword evidence="5 6" id="KW-0472">Membrane</keyword>
<reference evidence="7 8" key="1">
    <citation type="submission" date="2019-07" db="EMBL/GenBank/DDBJ databases">
        <title>The pathways for chlorine oxyanion respiration interact through the shared metabolite chlorate.</title>
        <authorList>
            <person name="Barnum T.P."/>
            <person name="Cheng Y."/>
            <person name="Hill K.A."/>
            <person name="Lucas L.N."/>
            <person name="Carlson H.K."/>
            <person name="Coates J.D."/>
        </authorList>
    </citation>
    <scope>NUCLEOTIDE SEQUENCE [LARGE SCALE GENOMIC DNA]</scope>
    <source>
        <strain evidence="7 8">SFB-1</strain>
    </source>
</reference>
<evidence type="ECO:0008006" key="9">
    <source>
        <dbReference type="Google" id="ProtNLM"/>
    </source>
</evidence>
<sequence length="92" mass="9877">MNARLFGHPATVAWLLLVIATGVGWALGHSVRANGSVAGSVAMVGVITTAFVKVWIVGFQFMELRDAPWWLRRGFDAWVLVVGSVLVVISLG</sequence>
<dbReference type="Pfam" id="PF03626">
    <property type="entry name" value="COX4_pro"/>
    <property type="match status" value="1"/>
</dbReference>
<evidence type="ECO:0000313" key="8">
    <source>
        <dbReference type="Proteomes" id="UP000318349"/>
    </source>
</evidence>
<dbReference type="Proteomes" id="UP000318349">
    <property type="component" value="Unassembled WGS sequence"/>
</dbReference>
<comment type="subcellular location">
    <subcellularLocation>
        <location evidence="1">Cell membrane</location>
        <topology evidence="1">Multi-pass membrane protein</topology>
    </subcellularLocation>
</comment>
<comment type="caution">
    <text evidence="7">The sequence shown here is derived from an EMBL/GenBank/DDBJ whole genome shotgun (WGS) entry which is preliminary data.</text>
</comment>
<evidence type="ECO:0000256" key="2">
    <source>
        <dbReference type="ARBA" id="ARBA00022475"/>
    </source>
</evidence>
<dbReference type="GO" id="GO:0005886">
    <property type="term" value="C:plasma membrane"/>
    <property type="evidence" value="ECO:0007669"/>
    <property type="project" value="UniProtKB-SubCell"/>
</dbReference>